<evidence type="ECO:0000313" key="2">
    <source>
        <dbReference type="EMBL" id="CAK0803475.1"/>
    </source>
</evidence>
<keyword evidence="3" id="KW-1185">Reference proteome</keyword>
<feature type="non-terminal residue" evidence="2">
    <location>
        <position position="1"/>
    </location>
</feature>
<sequence length="50" mass="5525">WDGRPRPRGPRRDRRPRCGPVRPVCDAAGAGEGRRLQGGERGRARPGRPP</sequence>
<feature type="compositionally biased region" description="Basic and acidic residues" evidence="1">
    <location>
        <begin position="32"/>
        <end position="43"/>
    </location>
</feature>
<proteinExistence type="predicted"/>
<accession>A0ABN9QC47</accession>
<feature type="non-terminal residue" evidence="2">
    <location>
        <position position="50"/>
    </location>
</feature>
<name>A0ABN9QC47_9DINO</name>
<organism evidence="2 3">
    <name type="scientific">Prorocentrum cordatum</name>
    <dbReference type="NCBI Taxonomy" id="2364126"/>
    <lineage>
        <taxon>Eukaryota</taxon>
        <taxon>Sar</taxon>
        <taxon>Alveolata</taxon>
        <taxon>Dinophyceae</taxon>
        <taxon>Prorocentrales</taxon>
        <taxon>Prorocentraceae</taxon>
        <taxon>Prorocentrum</taxon>
    </lineage>
</organism>
<gene>
    <name evidence="2" type="ORF">PCOR1329_LOCUS10622</name>
</gene>
<feature type="compositionally biased region" description="Basic residues" evidence="1">
    <location>
        <begin position="1"/>
        <end position="17"/>
    </location>
</feature>
<feature type="compositionally biased region" description="Low complexity" evidence="1">
    <location>
        <begin position="18"/>
        <end position="29"/>
    </location>
</feature>
<evidence type="ECO:0000313" key="3">
    <source>
        <dbReference type="Proteomes" id="UP001189429"/>
    </source>
</evidence>
<comment type="caution">
    <text evidence="2">The sequence shown here is derived from an EMBL/GenBank/DDBJ whole genome shotgun (WGS) entry which is preliminary data.</text>
</comment>
<evidence type="ECO:0000256" key="1">
    <source>
        <dbReference type="SAM" id="MobiDB-lite"/>
    </source>
</evidence>
<feature type="region of interest" description="Disordered" evidence="1">
    <location>
        <begin position="1"/>
        <end position="50"/>
    </location>
</feature>
<protein>
    <submittedName>
        <fullName evidence="2">Uncharacterized protein</fullName>
    </submittedName>
</protein>
<dbReference type="EMBL" id="CAUYUJ010003014">
    <property type="protein sequence ID" value="CAK0803475.1"/>
    <property type="molecule type" value="Genomic_DNA"/>
</dbReference>
<dbReference type="Proteomes" id="UP001189429">
    <property type="component" value="Unassembled WGS sequence"/>
</dbReference>
<reference evidence="2" key="1">
    <citation type="submission" date="2023-10" db="EMBL/GenBank/DDBJ databases">
        <authorList>
            <person name="Chen Y."/>
            <person name="Shah S."/>
            <person name="Dougan E. K."/>
            <person name="Thang M."/>
            <person name="Chan C."/>
        </authorList>
    </citation>
    <scope>NUCLEOTIDE SEQUENCE [LARGE SCALE GENOMIC DNA]</scope>
</reference>